<name>A0A8G0PBB5_9HYPO</name>
<dbReference type="Proteomes" id="UP000826661">
    <property type="component" value="Chromosome I"/>
</dbReference>
<reference evidence="1 2" key="1">
    <citation type="journal article" date="2021" name="BMC Genomics">
        <title>Telomere-to-telomere genome assembly of asparaginase-producing Trichoderma simmonsii.</title>
        <authorList>
            <person name="Chung D."/>
            <person name="Kwon Y.M."/>
            <person name="Yang Y."/>
        </authorList>
    </citation>
    <scope>NUCLEOTIDE SEQUENCE [LARGE SCALE GENOMIC DNA]</scope>
    <source>
        <strain evidence="1 2">GH-Sj1</strain>
    </source>
</reference>
<dbReference type="EMBL" id="CP075864">
    <property type="protein sequence ID" value="QYS94217.1"/>
    <property type="molecule type" value="Genomic_DNA"/>
</dbReference>
<keyword evidence="2" id="KW-1185">Reference proteome</keyword>
<dbReference type="AlphaFoldDB" id="A0A8G0PBB5"/>
<sequence>MLIRKLGSNYIPSHALQPGLAKLSLLYDGYDSHMFGIERILVCPTLALARPLVVMSEAATPFDHGSAYDRRIFLTPPPLAATLSGLCPIKGIAAAVDSQRSSGRSFLVSTPVLARSLPRAGLARAGSTTRRRPHRVSSSRHGSVSLGLLAVL</sequence>
<gene>
    <name evidence="1" type="ORF">H0G86_001559</name>
</gene>
<proteinExistence type="predicted"/>
<evidence type="ECO:0000313" key="1">
    <source>
        <dbReference type="EMBL" id="QYS94217.1"/>
    </source>
</evidence>
<organism evidence="1 2">
    <name type="scientific">Trichoderma simmonsii</name>
    <dbReference type="NCBI Taxonomy" id="1491479"/>
    <lineage>
        <taxon>Eukaryota</taxon>
        <taxon>Fungi</taxon>
        <taxon>Dikarya</taxon>
        <taxon>Ascomycota</taxon>
        <taxon>Pezizomycotina</taxon>
        <taxon>Sordariomycetes</taxon>
        <taxon>Hypocreomycetidae</taxon>
        <taxon>Hypocreales</taxon>
        <taxon>Hypocreaceae</taxon>
        <taxon>Trichoderma</taxon>
    </lineage>
</organism>
<accession>A0A8G0PBB5</accession>
<evidence type="ECO:0000313" key="2">
    <source>
        <dbReference type="Proteomes" id="UP000826661"/>
    </source>
</evidence>
<protein>
    <submittedName>
        <fullName evidence="1">Uncharacterized protein</fullName>
    </submittedName>
</protein>